<keyword evidence="4" id="KW-0378">Hydrolase</keyword>
<gene>
    <name evidence="10" type="ORF">FA09DRAFT_328426</name>
</gene>
<dbReference type="GeneID" id="37269312"/>
<dbReference type="EMBL" id="KZ819287">
    <property type="protein sequence ID" value="PWN99620.1"/>
    <property type="molecule type" value="Genomic_DNA"/>
</dbReference>
<accession>A0A316ZD54</accession>
<evidence type="ECO:0000256" key="6">
    <source>
        <dbReference type="ARBA" id="ARBA00023136"/>
    </source>
</evidence>
<comment type="similarity">
    <text evidence="2">Belongs to the peptidase S54 family.</text>
</comment>
<dbReference type="Pfam" id="PF01694">
    <property type="entry name" value="Rhomboid"/>
    <property type="match status" value="1"/>
</dbReference>
<dbReference type="InterPro" id="IPR035952">
    <property type="entry name" value="Rhomboid-like_sf"/>
</dbReference>
<dbReference type="SUPFAM" id="SSF144091">
    <property type="entry name" value="Rhomboid-like"/>
    <property type="match status" value="1"/>
</dbReference>
<evidence type="ECO:0000256" key="1">
    <source>
        <dbReference type="ARBA" id="ARBA00004141"/>
    </source>
</evidence>
<reference evidence="10 11" key="1">
    <citation type="journal article" date="2018" name="Mol. Biol. Evol.">
        <title>Broad Genomic Sampling Reveals a Smut Pathogenic Ancestry of the Fungal Clade Ustilaginomycotina.</title>
        <authorList>
            <person name="Kijpornyongpan T."/>
            <person name="Mondo S.J."/>
            <person name="Barry K."/>
            <person name="Sandor L."/>
            <person name="Lee J."/>
            <person name="Lipzen A."/>
            <person name="Pangilinan J."/>
            <person name="LaButti K."/>
            <person name="Hainaut M."/>
            <person name="Henrissat B."/>
            <person name="Grigoriev I.V."/>
            <person name="Spatafora J.W."/>
            <person name="Aime M.C."/>
        </authorList>
    </citation>
    <scope>NUCLEOTIDE SEQUENCE [LARGE SCALE GENOMIC DNA]</scope>
    <source>
        <strain evidence="10 11">MCA 4186</strain>
    </source>
</reference>
<dbReference type="STRING" id="58919.A0A316ZD54"/>
<evidence type="ECO:0000313" key="10">
    <source>
        <dbReference type="EMBL" id="PWN99620.1"/>
    </source>
</evidence>
<dbReference type="GO" id="GO:0016020">
    <property type="term" value="C:membrane"/>
    <property type="evidence" value="ECO:0007669"/>
    <property type="project" value="UniProtKB-SubCell"/>
</dbReference>
<feature type="transmembrane region" description="Helical" evidence="8">
    <location>
        <begin position="195"/>
        <end position="213"/>
    </location>
</feature>
<dbReference type="Gene3D" id="1.20.1540.10">
    <property type="entry name" value="Rhomboid-like"/>
    <property type="match status" value="1"/>
</dbReference>
<keyword evidence="3 8" id="KW-0812">Transmembrane</keyword>
<evidence type="ECO:0000313" key="11">
    <source>
        <dbReference type="Proteomes" id="UP000245946"/>
    </source>
</evidence>
<dbReference type="InterPro" id="IPR050925">
    <property type="entry name" value="Rhomboid_protease_S54"/>
</dbReference>
<evidence type="ECO:0000256" key="8">
    <source>
        <dbReference type="SAM" id="Phobius"/>
    </source>
</evidence>
<keyword evidence="6 8" id="KW-0472">Membrane</keyword>
<comment type="subcellular location">
    <subcellularLocation>
        <location evidence="1">Membrane</location>
        <topology evidence="1">Multi-pass membrane protein</topology>
    </subcellularLocation>
</comment>
<feature type="region of interest" description="Disordered" evidence="7">
    <location>
        <begin position="102"/>
        <end position="132"/>
    </location>
</feature>
<dbReference type="Proteomes" id="UP000245946">
    <property type="component" value="Unassembled WGS sequence"/>
</dbReference>
<feature type="transmembrane region" description="Helical" evidence="8">
    <location>
        <begin position="310"/>
        <end position="328"/>
    </location>
</feature>
<evidence type="ECO:0000256" key="2">
    <source>
        <dbReference type="ARBA" id="ARBA00009045"/>
    </source>
</evidence>
<name>A0A316ZD54_9BASI</name>
<feature type="domain" description="Peptidase S54 rhomboid" evidence="9">
    <location>
        <begin position="239"/>
        <end position="395"/>
    </location>
</feature>
<dbReference type="PANTHER" id="PTHR43731:SF14">
    <property type="entry name" value="PRESENILIN-ASSOCIATED RHOMBOID-LIKE PROTEIN, MITOCHONDRIAL"/>
    <property type="match status" value="1"/>
</dbReference>
<keyword evidence="5 8" id="KW-1133">Transmembrane helix</keyword>
<dbReference type="PANTHER" id="PTHR43731">
    <property type="entry name" value="RHOMBOID PROTEASE"/>
    <property type="match status" value="1"/>
</dbReference>
<dbReference type="InterPro" id="IPR022764">
    <property type="entry name" value="Peptidase_S54_rhomboid_dom"/>
</dbReference>
<sequence>MPALLRVPVRPLRTLAGYTGLNAPRPSLLSRARQLHHSPTRRAEGSPRLVHKTFAYPQPGVTPRPKKPDDPDKDDEQGPMETSATWPINRLIAYLSAPTRLIFNPPPETEPDGMGSRTQQPPPPPADASGMTAPSLFLHWQRRALESSGYRSRVLRRRMPRPPSPASGVIFLCFSRVGRSMILQAFRNNSISLKALYLPLAINFGVCVAWQWTSVYNPEAFAFMQTHFMTSLEHLQQGHYAGILTSAFSHFDGWHFLANTLMYVSFAPMLLEIMGARSFAGLYIVGALSGSAAFFLWSCVPGRRPDDGRPTNGASGALYGMMAALAVLRPNLEGRFLFIWRFPLPLIPMGLSLWDVSEMYQHKYRGEDGRAPRSNHAAHLGGLLAGALYALLLQRRRGAALRPLSLRTRGRLGWAGWFS</sequence>
<feature type="region of interest" description="Disordered" evidence="7">
    <location>
        <begin position="32"/>
        <end position="83"/>
    </location>
</feature>
<dbReference type="GO" id="GO:0004252">
    <property type="term" value="F:serine-type endopeptidase activity"/>
    <property type="evidence" value="ECO:0007669"/>
    <property type="project" value="InterPro"/>
</dbReference>
<evidence type="ECO:0000256" key="4">
    <source>
        <dbReference type="ARBA" id="ARBA00022801"/>
    </source>
</evidence>
<dbReference type="AlphaFoldDB" id="A0A316ZD54"/>
<dbReference type="RefSeq" id="XP_025599899.1">
    <property type="nucleotide sequence ID" value="XM_025741768.1"/>
</dbReference>
<feature type="transmembrane region" description="Helical" evidence="8">
    <location>
        <begin position="280"/>
        <end position="298"/>
    </location>
</feature>
<keyword evidence="11" id="KW-1185">Reference proteome</keyword>
<evidence type="ECO:0000259" key="9">
    <source>
        <dbReference type="Pfam" id="PF01694"/>
    </source>
</evidence>
<evidence type="ECO:0000256" key="3">
    <source>
        <dbReference type="ARBA" id="ARBA00022692"/>
    </source>
</evidence>
<dbReference type="OrthoDB" id="418595at2759"/>
<feature type="transmembrane region" description="Helical" evidence="8">
    <location>
        <begin position="335"/>
        <end position="354"/>
    </location>
</feature>
<proteinExistence type="inferred from homology"/>
<feature type="transmembrane region" description="Helical" evidence="8">
    <location>
        <begin position="254"/>
        <end position="273"/>
    </location>
</feature>
<feature type="transmembrane region" description="Helical" evidence="8">
    <location>
        <begin position="374"/>
        <end position="393"/>
    </location>
</feature>
<evidence type="ECO:0000256" key="7">
    <source>
        <dbReference type="SAM" id="MobiDB-lite"/>
    </source>
</evidence>
<organism evidence="10 11">
    <name type="scientific">Tilletiopsis washingtonensis</name>
    <dbReference type="NCBI Taxonomy" id="58919"/>
    <lineage>
        <taxon>Eukaryota</taxon>
        <taxon>Fungi</taxon>
        <taxon>Dikarya</taxon>
        <taxon>Basidiomycota</taxon>
        <taxon>Ustilaginomycotina</taxon>
        <taxon>Exobasidiomycetes</taxon>
        <taxon>Entylomatales</taxon>
        <taxon>Entylomatales incertae sedis</taxon>
        <taxon>Tilletiopsis</taxon>
    </lineage>
</organism>
<evidence type="ECO:0000256" key="5">
    <source>
        <dbReference type="ARBA" id="ARBA00022989"/>
    </source>
</evidence>
<protein>
    <submittedName>
        <fullName evidence="10">Rhomboid-domain-containing protein</fullName>
    </submittedName>
</protein>